<organism evidence="3 4">
    <name type="scientific">Artemisia annua</name>
    <name type="common">Sweet wormwood</name>
    <dbReference type="NCBI Taxonomy" id="35608"/>
    <lineage>
        <taxon>Eukaryota</taxon>
        <taxon>Viridiplantae</taxon>
        <taxon>Streptophyta</taxon>
        <taxon>Embryophyta</taxon>
        <taxon>Tracheophyta</taxon>
        <taxon>Spermatophyta</taxon>
        <taxon>Magnoliopsida</taxon>
        <taxon>eudicotyledons</taxon>
        <taxon>Gunneridae</taxon>
        <taxon>Pentapetalae</taxon>
        <taxon>asterids</taxon>
        <taxon>campanulids</taxon>
        <taxon>Asterales</taxon>
        <taxon>Asteraceae</taxon>
        <taxon>Asteroideae</taxon>
        <taxon>Anthemideae</taxon>
        <taxon>Artemisiinae</taxon>
        <taxon>Artemisia</taxon>
    </lineage>
</organism>
<keyword evidence="1" id="KW-0812">Transmembrane</keyword>
<dbReference type="OrthoDB" id="1689146at2759"/>
<keyword evidence="1" id="KW-1133">Transmembrane helix</keyword>
<dbReference type="InterPro" id="IPR025315">
    <property type="entry name" value="DUF4220"/>
</dbReference>
<keyword evidence="1" id="KW-0472">Membrane</keyword>
<dbReference type="EMBL" id="PKPP01011532">
    <property type="protein sequence ID" value="PWA43966.1"/>
    <property type="molecule type" value="Genomic_DNA"/>
</dbReference>
<evidence type="ECO:0000256" key="1">
    <source>
        <dbReference type="SAM" id="Phobius"/>
    </source>
</evidence>
<dbReference type="STRING" id="35608.A0A2U1L4P0"/>
<dbReference type="Pfam" id="PF13968">
    <property type="entry name" value="DUF4220"/>
    <property type="match status" value="1"/>
</dbReference>
<dbReference type="PANTHER" id="PTHR31325">
    <property type="entry name" value="OS01G0798800 PROTEIN-RELATED"/>
    <property type="match status" value="1"/>
</dbReference>
<dbReference type="Proteomes" id="UP000245207">
    <property type="component" value="Unassembled WGS sequence"/>
</dbReference>
<gene>
    <name evidence="3" type="ORF">CTI12_AA530670</name>
</gene>
<name>A0A2U1L4P0_ARTAN</name>
<dbReference type="AlphaFoldDB" id="A0A2U1L4P0"/>
<evidence type="ECO:0000313" key="4">
    <source>
        <dbReference type="Proteomes" id="UP000245207"/>
    </source>
</evidence>
<reference evidence="3 4" key="1">
    <citation type="journal article" date="2018" name="Mol. Plant">
        <title>The genome of Artemisia annua provides insight into the evolution of Asteraceae family and artemisinin biosynthesis.</title>
        <authorList>
            <person name="Shen Q."/>
            <person name="Zhang L."/>
            <person name="Liao Z."/>
            <person name="Wang S."/>
            <person name="Yan T."/>
            <person name="Shi P."/>
            <person name="Liu M."/>
            <person name="Fu X."/>
            <person name="Pan Q."/>
            <person name="Wang Y."/>
            <person name="Lv Z."/>
            <person name="Lu X."/>
            <person name="Zhang F."/>
            <person name="Jiang W."/>
            <person name="Ma Y."/>
            <person name="Chen M."/>
            <person name="Hao X."/>
            <person name="Li L."/>
            <person name="Tang Y."/>
            <person name="Lv G."/>
            <person name="Zhou Y."/>
            <person name="Sun X."/>
            <person name="Brodelius P.E."/>
            <person name="Rose J.K.C."/>
            <person name="Tang K."/>
        </authorList>
    </citation>
    <scope>NUCLEOTIDE SEQUENCE [LARGE SCALE GENOMIC DNA]</scope>
    <source>
        <strain evidence="4">cv. Huhao1</strain>
        <tissue evidence="3">Leaf</tissue>
    </source>
</reference>
<proteinExistence type="predicted"/>
<sequence length="214" mass="24305">MGNLGSPRLHYLESFITNISNSLCSIQKTNKYKLDNNAIVPREPPVSSSQAPENEDLLSFWAPFLLVYVGGPDTITAFAMEDNELWLHHLFGLLFQCLAAVYVFIQSILNNLRLPTMLMFMPGIIKYAERTRSLYLASADRFKDSMLTGADPGPNYAKLMDEYFSKRMPKLPTRIEMVSEPDRAVKSSNKAKKGNLTELEVVDRDYLRQSISKK</sequence>
<accession>A0A2U1L4P0</accession>
<evidence type="ECO:0000313" key="3">
    <source>
        <dbReference type="EMBL" id="PWA43966.1"/>
    </source>
</evidence>
<feature type="transmembrane region" description="Helical" evidence="1">
    <location>
        <begin position="57"/>
        <end position="80"/>
    </location>
</feature>
<feature type="domain" description="DUF4220" evidence="2">
    <location>
        <begin position="49"/>
        <end position="189"/>
    </location>
</feature>
<evidence type="ECO:0000259" key="2">
    <source>
        <dbReference type="Pfam" id="PF13968"/>
    </source>
</evidence>
<comment type="caution">
    <text evidence="3">The sequence shown here is derived from an EMBL/GenBank/DDBJ whole genome shotgun (WGS) entry which is preliminary data.</text>
</comment>
<protein>
    <recommendedName>
        <fullName evidence="2">DUF4220 domain-containing protein</fullName>
    </recommendedName>
</protein>
<feature type="transmembrane region" description="Helical" evidence="1">
    <location>
        <begin position="86"/>
        <end position="109"/>
    </location>
</feature>
<keyword evidence="4" id="KW-1185">Reference proteome</keyword>